<comment type="caution">
    <text evidence="10">The sequence shown here is derived from an EMBL/GenBank/DDBJ whole genome shotgun (WGS) entry which is preliminary data.</text>
</comment>
<dbReference type="AlphaFoldDB" id="A0A4V2UZD4"/>
<evidence type="ECO:0000256" key="1">
    <source>
        <dbReference type="ARBA" id="ARBA00001947"/>
    </source>
</evidence>
<organism evidence="10 11">
    <name type="scientific">Paralcaligenes ureilyticus</name>
    <dbReference type="NCBI Taxonomy" id="627131"/>
    <lineage>
        <taxon>Bacteria</taxon>
        <taxon>Pseudomonadati</taxon>
        <taxon>Pseudomonadota</taxon>
        <taxon>Betaproteobacteria</taxon>
        <taxon>Burkholderiales</taxon>
        <taxon>Alcaligenaceae</taxon>
        <taxon>Paralcaligenes</taxon>
    </lineage>
</organism>
<evidence type="ECO:0000256" key="5">
    <source>
        <dbReference type="ARBA" id="ARBA00023002"/>
    </source>
</evidence>
<dbReference type="RefSeq" id="WP_132579368.1">
    <property type="nucleotide sequence ID" value="NZ_SMAJ01000001.1"/>
</dbReference>
<name>A0A4V2UZD4_9BURK</name>
<dbReference type="Pfam" id="PF08240">
    <property type="entry name" value="ADH_N"/>
    <property type="match status" value="1"/>
</dbReference>
<accession>A0A4V2UZD4</accession>
<evidence type="ECO:0000256" key="3">
    <source>
        <dbReference type="ARBA" id="ARBA00022723"/>
    </source>
</evidence>
<dbReference type="PANTHER" id="PTHR42813:SF3">
    <property type="entry name" value="GLUTATHIONE-INDEPENDENT FORMALDEHYDE DEHYDROGENASE"/>
    <property type="match status" value="1"/>
</dbReference>
<proteinExistence type="inferred from homology"/>
<dbReference type="Gene3D" id="3.90.180.10">
    <property type="entry name" value="Medium-chain alcohol dehydrogenases, catalytic domain"/>
    <property type="match status" value="1"/>
</dbReference>
<dbReference type="InterPro" id="IPR014184">
    <property type="entry name" value="HCHO_DH_non_GSH"/>
</dbReference>
<dbReference type="PROSITE" id="PS00059">
    <property type="entry name" value="ADH_ZINC"/>
    <property type="match status" value="1"/>
</dbReference>
<dbReference type="InterPro" id="IPR011032">
    <property type="entry name" value="GroES-like_sf"/>
</dbReference>
<dbReference type="GO" id="GO:0008270">
    <property type="term" value="F:zinc ion binding"/>
    <property type="evidence" value="ECO:0007669"/>
    <property type="project" value="InterPro"/>
</dbReference>
<keyword evidence="5" id="KW-0560">Oxidoreductase</keyword>
<dbReference type="Gene3D" id="3.40.50.720">
    <property type="entry name" value="NAD(P)-binding Rossmann-like Domain"/>
    <property type="match status" value="1"/>
</dbReference>
<gene>
    <name evidence="10" type="ORF">EDC26_101160</name>
</gene>
<dbReference type="GO" id="GO:0016491">
    <property type="term" value="F:oxidoreductase activity"/>
    <property type="evidence" value="ECO:0007669"/>
    <property type="project" value="UniProtKB-KW"/>
</dbReference>
<dbReference type="SUPFAM" id="SSF51735">
    <property type="entry name" value="NAD(P)-binding Rossmann-fold domains"/>
    <property type="match status" value="1"/>
</dbReference>
<dbReference type="InterPro" id="IPR002328">
    <property type="entry name" value="ADH_Zn_CS"/>
</dbReference>
<evidence type="ECO:0000313" key="10">
    <source>
        <dbReference type="EMBL" id="TCT10938.1"/>
    </source>
</evidence>
<keyword evidence="6" id="KW-0520">NAD</keyword>
<dbReference type="InterPro" id="IPR036291">
    <property type="entry name" value="NAD(P)-bd_dom_sf"/>
</dbReference>
<evidence type="ECO:0000256" key="6">
    <source>
        <dbReference type="ARBA" id="ARBA00023027"/>
    </source>
</evidence>
<evidence type="ECO:0000256" key="4">
    <source>
        <dbReference type="ARBA" id="ARBA00022833"/>
    </source>
</evidence>
<comment type="cofactor">
    <cofactor evidence="1 7">
        <name>Zn(2+)</name>
        <dbReference type="ChEBI" id="CHEBI:29105"/>
    </cofactor>
</comment>
<feature type="domain" description="Alcohol dehydrogenase-like C-terminal" evidence="8">
    <location>
        <begin position="197"/>
        <end position="264"/>
    </location>
</feature>
<dbReference type="NCBIfam" id="TIGR02819">
    <property type="entry name" value="fdhA_non_GSH"/>
    <property type="match status" value="1"/>
</dbReference>
<dbReference type="InterPro" id="IPR013149">
    <property type="entry name" value="ADH-like_C"/>
</dbReference>
<dbReference type="InterPro" id="IPR013154">
    <property type="entry name" value="ADH-like_N"/>
</dbReference>
<evidence type="ECO:0000259" key="8">
    <source>
        <dbReference type="Pfam" id="PF00107"/>
    </source>
</evidence>
<protein>
    <submittedName>
        <fullName evidence="10">Glutathione-independent formaldehyde dehydrogenase</fullName>
    </submittedName>
</protein>
<keyword evidence="4 7" id="KW-0862">Zinc</keyword>
<evidence type="ECO:0000259" key="9">
    <source>
        <dbReference type="Pfam" id="PF08240"/>
    </source>
</evidence>
<sequence>MAENRGVVYIGPGKVEVQSIPFPKLADPQGRKIEHGVVLKVVSTNICGSDQHMVRGRTTAPAGLVLGHEITGEVIELGRDVERIKKGDLVSVPFNVACGRCRCCLEQNTGVCLTVNPARPGGAYGYVDMGGWIGGQAEYVMVPYADFNLLRFPDRQQALAKIRDLTCLSDILPTGYHGAVMAGVGPGTTVYVAGAGPVGLASAASARLLGAAVVIVGDVNPVRLDHARKVGFETVNLSLDTSLADQIAAILGTPEVDCAIDAVGFEARGHGHSGSQNEAPATVLNSLMEVTRAAGKIGIPGLYVTDDPGASDAAAKHGNLSVRFGLGWAKSHSFFTGQTPVMKYNRALMQAILWDRINIAEIVGVQVISLDQAPNGYSEFDAGAPKKFVIDPHQVLRAA</sequence>
<feature type="domain" description="Alcohol dehydrogenase-like N-terminal" evidence="9">
    <location>
        <begin position="35"/>
        <end position="146"/>
    </location>
</feature>
<keyword evidence="3 7" id="KW-0479">Metal-binding</keyword>
<reference evidence="10 11" key="1">
    <citation type="submission" date="2019-03" db="EMBL/GenBank/DDBJ databases">
        <title>Genomic Encyclopedia of Type Strains, Phase IV (KMG-IV): sequencing the most valuable type-strain genomes for metagenomic binning, comparative biology and taxonomic classification.</title>
        <authorList>
            <person name="Goeker M."/>
        </authorList>
    </citation>
    <scope>NUCLEOTIDE SEQUENCE [LARGE SCALE GENOMIC DNA]</scope>
    <source>
        <strain evidence="10 11">DSM 24591</strain>
    </source>
</reference>
<dbReference type="Proteomes" id="UP000295525">
    <property type="component" value="Unassembled WGS sequence"/>
</dbReference>
<comment type="similarity">
    <text evidence="2 7">Belongs to the zinc-containing alcohol dehydrogenase family.</text>
</comment>
<dbReference type="PANTHER" id="PTHR42813">
    <property type="entry name" value="ZINC-TYPE ALCOHOL DEHYDROGENASE-LIKE"/>
    <property type="match status" value="1"/>
</dbReference>
<evidence type="ECO:0000256" key="7">
    <source>
        <dbReference type="RuleBase" id="RU361277"/>
    </source>
</evidence>
<keyword evidence="11" id="KW-1185">Reference proteome</keyword>
<evidence type="ECO:0000313" key="11">
    <source>
        <dbReference type="Proteomes" id="UP000295525"/>
    </source>
</evidence>
<evidence type="ECO:0000256" key="2">
    <source>
        <dbReference type="ARBA" id="ARBA00008072"/>
    </source>
</evidence>
<dbReference type="EMBL" id="SMAJ01000001">
    <property type="protein sequence ID" value="TCT10938.1"/>
    <property type="molecule type" value="Genomic_DNA"/>
</dbReference>
<dbReference type="SUPFAM" id="SSF50129">
    <property type="entry name" value="GroES-like"/>
    <property type="match status" value="1"/>
</dbReference>
<dbReference type="Pfam" id="PF00107">
    <property type="entry name" value="ADH_zinc_N"/>
    <property type="match status" value="1"/>
</dbReference>
<dbReference type="CDD" id="cd08282">
    <property type="entry name" value="PFDH_like"/>
    <property type="match status" value="1"/>
</dbReference>
<dbReference type="OrthoDB" id="9773078at2"/>